<gene>
    <name evidence="8" type="ORF">ACFSYJ_41545</name>
</gene>
<keyword evidence="5 8" id="KW-0067">ATP-binding</keyword>
<dbReference type="InterPro" id="IPR003593">
    <property type="entry name" value="AAA+_ATPase"/>
</dbReference>
<protein>
    <submittedName>
        <fullName evidence="8">ABC transporter ATP-binding protein</fullName>
    </submittedName>
</protein>
<name>A0ABW5GW56_9PSEU</name>
<dbReference type="InterPro" id="IPR003439">
    <property type="entry name" value="ABC_transporter-like_ATP-bd"/>
</dbReference>
<evidence type="ECO:0000313" key="8">
    <source>
        <dbReference type="EMBL" id="MFD2465161.1"/>
    </source>
</evidence>
<keyword evidence="4" id="KW-0547">Nucleotide-binding</keyword>
<dbReference type="SUPFAM" id="SSF52540">
    <property type="entry name" value="P-loop containing nucleoside triphosphate hydrolases"/>
    <property type="match status" value="1"/>
</dbReference>
<dbReference type="RefSeq" id="WP_345407253.1">
    <property type="nucleotide sequence ID" value="NZ_BAABHG010000022.1"/>
</dbReference>
<feature type="domain" description="ABC transporter" evidence="7">
    <location>
        <begin position="2"/>
        <end position="232"/>
    </location>
</feature>
<evidence type="ECO:0000256" key="4">
    <source>
        <dbReference type="ARBA" id="ARBA00022741"/>
    </source>
</evidence>
<dbReference type="InterPro" id="IPR027417">
    <property type="entry name" value="P-loop_NTPase"/>
</dbReference>
<dbReference type="GO" id="GO:0005524">
    <property type="term" value="F:ATP binding"/>
    <property type="evidence" value="ECO:0007669"/>
    <property type="project" value="UniProtKB-KW"/>
</dbReference>
<dbReference type="Proteomes" id="UP001597419">
    <property type="component" value="Unassembled WGS sequence"/>
</dbReference>
<keyword evidence="9" id="KW-1185">Reference proteome</keyword>
<dbReference type="Pfam" id="PF00005">
    <property type="entry name" value="ABC_tran"/>
    <property type="match status" value="1"/>
</dbReference>
<evidence type="ECO:0000256" key="5">
    <source>
        <dbReference type="ARBA" id="ARBA00022840"/>
    </source>
</evidence>
<sequence length="300" mass="32438">MLVAENLEKRYGEVVALDGFDLTVAPGEVVGLIGHNGAGKTTFLEVVSGQLRPDRGRVTVCGVDIREQPRRARALLGVAPQELALYPRITVREHLVLFGRLAGLRPGRLRREVDTVAGEMLLTELLDRRVAELSGGQRRRVQTAAALVHRPPVLLLDEPTVGADPATREALLAAVRARADEGASVCYTTHYLPELERMRAGIAIAIKGRVVTRDTGQRLLAGLPSELRVRFARPAAPDLVAAGGWEVVEDELRKTTREPGRDLAALVGAAGSGELVSVAVRPPTFDDLYHRLATEVSDAR</sequence>
<dbReference type="EMBL" id="JBHUKU010000029">
    <property type="protein sequence ID" value="MFD2465161.1"/>
    <property type="molecule type" value="Genomic_DNA"/>
</dbReference>
<comment type="subcellular location">
    <subcellularLocation>
        <location evidence="1">Cell membrane</location>
        <topology evidence="1">Peripheral membrane protein</topology>
    </subcellularLocation>
</comment>
<dbReference type="InterPro" id="IPR050763">
    <property type="entry name" value="ABC_transporter_ATP-binding"/>
</dbReference>
<keyword evidence="6" id="KW-0046">Antibiotic resistance</keyword>
<dbReference type="PANTHER" id="PTHR42711">
    <property type="entry name" value="ABC TRANSPORTER ATP-BINDING PROTEIN"/>
    <property type="match status" value="1"/>
</dbReference>
<dbReference type="Gene3D" id="3.40.50.300">
    <property type="entry name" value="P-loop containing nucleotide triphosphate hydrolases"/>
    <property type="match status" value="1"/>
</dbReference>
<organism evidence="8 9">
    <name type="scientific">Amycolatopsis samaneae</name>
    <dbReference type="NCBI Taxonomy" id="664691"/>
    <lineage>
        <taxon>Bacteria</taxon>
        <taxon>Bacillati</taxon>
        <taxon>Actinomycetota</taxon>
        <taxon>Actinomycetes</taxon>
        <taxon>Pseudonocardiales</taxon>
        <taxon>Pseudonocardiaceae</taxon>
        <taxon>Amycolatopsis</taxon>
    </lineage>
</organism>
<evidence type="ECO:0000256" key="6">
    <source>
        <dbReference type="ARBA" id="ARBA00023251"/>
    </source>
</evidence>
<evidence type="ECO:0000313" key="9">
    <source>
        <dbReference type="Proteomes" id="UP001597419"/>
    </source>
</evidence>
<evidence type="ECO:0000256" key="1">
    <source>
        <dbReference type="ARBA" id="ARBA00004202"/>
    </source>
</evidence>
<comment type="caution">
    <text evidence="8">The sequence shown here is derived from an EMBL/GenBank/DDBJ whole genome shotgun (WGS) entry which is preliminary data.</text>
</comment>
<comment type="similarity">
    <text evidence="2">Belongs to the ABC transporter superfamily.</text>
</comment>
<keyword evidence="3" id="KW-0813">Transport</keyword>
<dbReference type="PROSITE" id="PS50893">
    <property type="entry name" value="ABC_TRANSPORTER_2"/>
    <property type="match status" value="1"/>
</dbReference>
<dbReference type="PANTHER" id="PTHR42711:SF5">
    <property type="entry name" value="ABC TRANSPORTER ATP-BINDING PROTEIN NATA"/>
    <property type="match status" value="1"/>
</dbReference>
<proteinExistence type="inferred from homology"/>
<evidence type="ECO:0000256" key="2">
    <source>
        <dbReference type="ARBA" id="ARBA00005417"/>
    </source>
</evidence>
<reference evidence="9" key="1">
    <citation type="journal article" date="2019" name="Int. J. Syst. Evol. Microbiol.">
        <title>The Global Catalogue of Microorganisms (GCM) 10K type strain sequencing project: providing services to taxonomists for standard genome sequencing and annotation.</title>
        <authorList>
            <consortium name="The Broad Institute Genomics Platform"/>
            <consortium name="The Broad Institute Genome Sequencing Center for Infectious Disease"/>
            <person name="Wu L."/>
            <person name="Ma J."/>
        </authorList>
    </citation>
    <scope>NUCLEOTIDE SEQUENCE [LARGE SCALE GENOMIC DNA]</scope>
    <source>
        <strain evidence="9">CGMCC 4.7643</strain>
    </source>
</reference>
<evidence type="ECO:0000259" key="7">
    <source>
        <dbReference type="PROSITE" id="PS50893"/>
    </source>
</evidence>
<accession>A0ABW5GW56</accession>
<dbReference type="SMART" id="SM00382">
    <property type="entry name" value="AAA"/>
    <property type="match status" value="1"/>
</dbReference>
<evidence type="ECO:0000256" key="3">
    <source>
        <dbReference type="ARBA" id="ARBA00022448"/>
    </source>
</evidence>